<reference evidence="1 2" key="1">
    <citation type="submission" date="2016-06" db="EMBL/GenBank/DDBJ databases">
        <title>Comparative genomics of the ectomycorrhizal sister species Rhizopogon vinicolor and Rhizopogon vesiculosus (Basidiomycota: Boletales) reveals a divergence of the mating type B locus.</title>
        <authorList>
            <consortium name="DOE Joint Genome Institute"/>
            <person name="Mujic A.B."/>
            <person name="Kuo A."/>
            <person name="Tritt A."/>
            <person name="Lipzen A."/>
            <person name="Chen C."/>
            <person name="Johnson J."/>
            <person name="Sharma A."/>
            <person name="Barry K."/>
            <person name="Grigoriev I.V."/>
            <person name="Spatafora J.W."/>
        </authorList>
    </citation>
    <scope>NUCLEOTIDE SEQUENCE [LARGE SCALE GENOMIC DNA]</scope>
    <source>
        <strain evidence="1 2">AM-OR11-026</strain>
    </source>
</reference>
<accession>A0A1B7MDK4</accession>
<name>A0A1B7MDK4_9AGAM</name>
<dbReference type="AlphaFoldDB" id="A0A1B7MDK4"/>
<organism evidence="1 2">
    <name type="scientific">Rhizopogon vinicolor AM-OR11-026</name>
    <dbReference type="NCBI Taxonomy" id="1314800"/>
    <lineage>
        <taxon>Eukaryota</taxon>
        <taxon>Fungi</taxon>
        <taxon>Dikarya</taxon>
        <taxon>Basidiomycota</taxon>
        <taxon>Agaricomycotina</taxon>
        <taxon>Agaricomycetes</taxon>
        <taxon>Agaricomycetidae</taxon>
        <taxon>Boletales</taxon>
        <taxon>Suillineae</taxon>
        <taxon>Rhizopogonaceae</taxon>
        <taxon>Rhizopogon</taxon>
    </lineage>
</organism>
<protein>
    <submittedName>
        <fullName evidence="1">Uncharacterized protein</fullName>
    </submittedName>
</protein>
<dbReference type="Proteomes" id="UP000092154">
    <property type="component" value="Unassembled WGS sequence"/>
</dbReference>
<sequence length="93" mass="10003">MSFLHFLGRVWQGLADTVIKRSGYTFTPCSISNLTGKIRKVNLSGGGRSSDVYKAVYSTGGTSSQVAVKSSRIAIAINTKQSESLFEPMLGQL</sequence>
<dbReference type="OrthoDB" id="2642739at2759"/>
<dbReference type="InParanoid" id="A0A1B7MDK4"/>
<gene>
    <name evidence="1" type="ORF">K503DRAFT_806903</name>
</gene>
<evidence type="ECO:0000313" key="2">
    <source>
        <dbReference type="Proteomes" id="UP000092154"/>
    </source>
</evidence>
<keyword evidence="2" id="KW-1185">Reference proteome</keyword>
<evidence type="ECO:0000313" key="1">
    <source>
        <dbReference type="EMBL" id="OAX30668.1"/>
    </source>
</evidence>
<dbReference type="EMBL" id="KV450100">
    <property type="protein sequence ID" value="OAX30668.1"/>
    <property type="molecule type" value="Genomic_DNA"/>
</dbReference>
<proteinExistence type="predicted"/>